<dbReference type="InterPro" id="IPR020915">
    <property type="entry name" value="UPF0311"/>
</dbReference>
<proteinExistence type="inferred from homology"/>
<protein>
    <submittedName>
        <fullName evidence="1">Unannotated protein</fullName>
    </submittedName>
</protein>
<sequence length="154" mass="16861">MELPDPHLSFAFEARVNVAPAVRIGSGGPGEVLYFVAITGGTVAGPRLSGEVVPGGGDWFTDRDGVAELDARYLLRVDDGTVIDIENRGFWRADAQTTVRLDAGEHVDEREYYYRTSARFHTDAPGFAWLTQSVVVGLARQEGPVICLRFFTVD</sequence>
<dbReference type="AlphaFoldDB" id="A0A6J7PXP7"/>
<dbReference type="Pfam" id="PF11578">
    <property type="entry name" value="DUF3237"/>
    <property type="match status" value="1"/>
</dbReference>
<organism evidence="1">
    <name type="scientific">freshwater metagenome</name>
    <dbReference type="NCBI Taxonomy" id="449393"/>
    <lineage>
        <taxon>unclassified sequences</taxon>
        <taxon>metagenomes</taxon>
        <taxon>ecological metagenomes</taxon>
    </lineage>
</organism>
<dbReference type="Gene3D" id="2.40.160.20">
    <property type="match status" value="1"/>
</dbReference>
<dbReference type="HAMAP" id="MF_00775">
    <property type="entry name" value="UPF0311"/>
    <property type="match status" value="1"/>
</dbReference>
<dbReference type="EMBL" id="CAFBOZ010000160">
    <property type="protein sequence ID" value="CAB5009611.1"/>
    <property type="molecule type" value="Genomic_DNA"/>
</dbReference>
<evidence type="ECO:0000313" key="1">
    <source>
        <dbReference type="EMBL" id="CAB5009611.1"/>
    </source>
</evidence>
<accession>A0A6J7PXP7</accession>
<dbReference type="PANTHER" id="PTHR37315:SF1">
    <property type="entry name" value="UPF0311 PROTEIN BLR7842"/>
    <property type="match status" value="1"/>
</dbReference>
<dbReference type="PANTHER" id="PTHR37315">
    <property type="entry name" value="UPF0311 PROTEIN BLR7842"/>
    <property type="match status" value="1"/>
</dbReference>
<gene>
    <name evidence="1" type="ORF">UFOPK3992_01155</name>
</gene>
<reference evidence="1" key="1">
    <citation type="submission" date="2020-05" db="EMBL/GenBank/DDBJ databases">
        <authorList>
            <person name="Chiriac C."/>
            <person name="Salcher M."/>
            <person name="Ghai R."/>
            <person name="Kavagutti S V."/>
        </authorList>
    </citation>
    <scope>NUCLEOTIDE SEQUENCE</scope>
</reference>
<name>A0A6J7PXP7_9ZZZZ</name>